<dbReference type="InterPro" id="IPR038247">
    <property type="entry name" value="Jag_N_dom_sf"/>
</dbReference>
<gene>
    <name evidence="3" type="ORF">LMG8286_00389</name>
</gene>
<dbReference type="InterPro" id="IPR040977">
    <property type="entry name" value="HP1451_C"/>
</dbReference>
<keyword evidence="4" id="KW-1185">Reference proteome</keyword>
<dbReference type="PANTHER" id="PTHR35800">
    <property type="entry name" value="PROTEIN JAG"/>
    <property type="match status" value="1"/>
</dbReference>
<proteinExistence type="predicted"/>
<evidence type="ECO:0000313" key="3">
    <source>
        <dbReference type="EMBL" id="CAD7286556.1"/>
    </source>
</evidence>
<reference evidence="3 4" key="1">
    <citation type="submission" date="2020-11" db="EMBL/GenBank/DDBJ databases">
        <authorList>
            <person name="Peeters C."/>
        </authorList>
    </citation>
    <scope>NUCLEOTIDE SEQUENCE [LARGE SCALE GENOMIC DNA]</scope>
    <source>
        <strain evidence="3 4">LMG 8286</strain>
    </source>
</reference>
<dbReference type="SMART" id="SM01245">
    <property type="entry name" value="Jag_N"/>
    <property type="match status" value="1"/>
</dbReference>
<evidence type="ECO:0000313" key="4">
    <source>
        <dbReference type="Proteomes" id="UP000789359"/>
    </source>
</evidence>
<dbReference type="Pfam" id="PF14804">
    <property type="entry name" value="Jag_N"/>
    <property type="match status" value="1"/>
</dbReference>
<feature type="region of interest" description="Disordered" evidence="1">
    <location>
        <begin position="58"/>
        <end position="134"/>
    </location>
</feature>
<dbReference type="Gene3D" id="3.30.30.80">
    <property type="entry name" value="probable RNA-binding protein from clostridium symbiosum atcc 14940"/>
    <property type="match status" value="1"/>
</dbReference>
<dbReference type="InterPro" id="IPR039247">
    <property type="entry name" value="KhpB"/>
</dbReference>
<dbReference type="PANTHER" id="PTHR35800:SF1">
    <property type="entry name" value="RNA-BINDING PROTEIN KHPB"/>
    <property type="match status" value="1"/>
</dbReference>
<sequence>MRIEASNLQDAFEQAAQKLGCSVTQLDIKVIQHPSSGFLGFFKKNAIIEAEIEGKNKNFEKNERKQDNKHEKNEHKKEHKHEKREQNLEKKQSEDRHGGQKDENHDRPKDEKKRGRNKNKKKSHQNLPKQTLSEKNDTLAQGAFGDVQDALDEPKPEYVIKRLDVPEVALKKHEKKNILDTSIIDNFNTNDNDEKVQEKDSKKPKEPVNFDEILPVIKSDLTRLLSTSCFSISKIEVSKFNDECVLIELDGEDAALLIGKEGYRYKAISYLLHNWLNARYGLSIRLEVAEFLKNQETMIEQYLLSVIERIETNGKAQTKPLDGVLVKIALEKLRERFPEKYVGIKSNGNEKFVVVNDFFKK</sequence>
<comment type="caution">
    <text evidence="3">The sequence shown here is derived from an EMBL/GenBank/DDBJ whole genome shotgun (WGS) entry which is preliminary data.</text>
</comment>
<dbReference type="Proteomes" id="UP000789359">
    <property type="component" value="Unassembled WGS sequence"/>
</dbReference>
<dbReference type="Gene3D" id="3.30.1370.180">
    <property type="match status" value="1"/>
</dbReference>
<feature type="compositionally biased region" description="Basic and acidic residues" evidence="1">
    <location>
        <begin position="83"/>
        <end position="113"/>
    </location>
</feature>
<dbReference type="EMBL" id="CAJHOE010000001">
    <property type="protein sequence ID" value="CAD7286556.1"/>
    <property type="molecule type" value="Genomic_DNA"/>
</dbReference>
<dbReference type="Gene3D" id="3.30.300.20">
    <property type="match status" value="1"/>
</dbReference>
<name>A0ABN7K4T0_9BACT</name>
<dbReference type="Pfam" id="PF18472">
    <property type="entry name" value="HP1451_C"/>
    <property type="match status" value="1"/>
</dbReference>
<accession>A0ABN7K4T0</accession>
<feature type="domain" description="RNA-binding protein KhpB N-terminal" evidence="2">
    <location>
        <begin position="2"/>
        <end position="53"/>
    </location>
</feature>
<feature type="region of interest" description="Disordered" evidence="1">
    <location>
        <begin position="187"/>
        <end position="206"/>
    </location>
</feature>
<feature type="compositionally biased region" description="Basic and acidic residues" evidence="1">
    <location>
        <begin position="58"/>
        <end position="76"/>
    </location>
</feature>
<dbReference type="RefSeq" id="WP_230056176.1">
    <property type="nucleotide sequence ID" value="NZ_CAJHOE010000001.1"/>
</dbReference>
<dbReference type="InterPro" id="IPR032782">
    <property type="entry name" value="KhpB_N"/>
</dbReference>
<organism evidence="3 4">
    <name type="scientific">Campylobacter suis</name>
    <dbReference type="NCBI Taxonomy" id="2790657"/>
    <lineage>
        <taxon>Bacteria</taxon>
        <taxon>Pseudomonadati</taxon>
        <taxon>Campylobacterota</taxon>
        <taxon>Epsilonproteobacteria</taxon>
        <taxon>Campylobacterales</taxon>
        <taxon>Campylobacteraceae</taxon>
        <taxon>Campylobacter</taxon>
    </lineage>
</organism>
<protein>
    <recommendedName>
        <fullName evidence="2">RNA-binding protein KhpB N-terminal domain-containing protein</fullName>
    </recommendedName>
</protein>
<feature type="compositionally biased region" description="Basic and acidic residues" evidence="1">
    <location>
        <begin position="192"/>
        <end position="206"/>
    </location>
</feature>
<dbReference type="InterPro" id="IPR015946">
    <property type="entry name" value="KH_dom-like_a/b"/>
</dbReference>
<evidence type="ECO:0000259" key="2">
    <source>
        <dbReference type="SMART" id="SM01245"/>
    </source>
</evidence>
<feature type="compositionally biased region" description="Basic residues" evidence="1">
    <location>
        <begin position="114"/>
        <end position="124"/>
    </location>
</feature>
<evidence type="ECO:0000256" key="1">
    <source>
        <dbReference type="SAM" id="MobiDB-lite"/>
    </source>
</evidence>